<dbReference type="RefSeq" id="WP_151968226.1">
    <property type="nucleotide sequence ID" value="NZ_AP019860.1"/>
</dbReference>
<protein>
    <recommendedName>
        <fullName evidence="3">6-bladed beta-propeller</fullName>
    </recommendedName>
</protein>
<proteinExistence type="predicted"/>
<dbReference type="EMBL" id="AP019860">
    <property type="protein sequence ID" value="BBM84047.1"/>
    <property type="molecule type" value="Genomic_DNA"/>
</dbReference>
<accession>A0A5S9IM44</accession>
<gene>
    <name evidence="1" type="ORF">UABAM_02402</name>
</gene>
<dbReference type="KEGG" id="uam:UABAM_02402"/>
<evidence type="ECO:0008006" key="3">
    <source>
        <dbReference type="Google" id="ProtNLM"/>
    </source>
</evidence>
<sequence length="362" mass="41778">MLSKKICFIFVVLFCVQTLFADKWFISRKDLESQGINYQTLFNAILSEKHQFVLAYSTLSKEDKAQGNVYALHKLSLEKDGKITVQSVKLPVFFFGGIALTDKGRTAVIVGNYGTKILRVSTKSLKFQTVYEYKKGTPGFKTNVFTVGHRSRIFLDGYFYDEEQYSQGDFIVELLINRKEKTVDFEKKIDLKKLYRKLNGHPKVLNLYSGDVAYLSIPNAAEKQTYLHYYNKGKTELIDKGLLIGSFAGAHHRLFYTILRDKKTRRSYVKDLKTKKVWEIGKPQVPYTYPFISKDGKVIMICTVDIREQRMSVYVARESEDYKLHNLLDDVSVGPFKLSDSGAHYLYCHNKGISIQKTFKKK</sequence>
<evidence type="ECO:0000313" key="2">
    <source>
        <dbReference type="Proteomes" id="UP000326354"/>
    </source>
</evidence>
<dbReference type="SUPFAM" id="SSF69304">
    <property type="entry name" value="Tricorn protease N-terminal domain"/>
    <property type="match status" value="1"/>
</dbReference>
<organism evidence="1 2">
    <name type="scientific">Uabimicrobium amorphum</name>
    <dbReference type="NCBI Taxonomy" id="2596890"/>
    <lineage>
        <taxon>Bacteria</taxon>
        <taxon>Pseudomonadati</taxon>
        <taxon>Planctomycetota</taxon>
        <taxon>Candidatus Uabimicrobiia</taxon>
        <taxon>Candidatus Uabimicrobiales</taxon>
        <taxon>Candidatus Uabimicrobiaceae</taxon>
        <taxon>Candidatus Uabimicrobium</taxon>
    </lineage>
</organism>
<dbReference type="AlphaFoldDB" id="A0A5S9IM44"/>
<reference evidence="1 2" key="1">
    <citation type="submission" date="2019-08" db="EMBL/GenBank/DDBJ databases">
        <title>Complete genome sequence of Candidatus Uab amorphum.</title>
        <authorList>
            <person name="Shiratori T."/>
            <person name="Suzuki S."/>
            <person name="Kakizawa Y."/>
            <person name="Ishida K."/>
        </authorList>
    </citation>
    <scope>NUCLEOTIDE SEQUENCE [LARGE SCALE GENOMIC DNA]</scope>
    <source>
        <strain evidence="1 2">SRT547</strain>
    </source>
</reference>
<evidence type="ECO:0000313" key="1">
    <source>
        <dbReference type="EMBL" id="BBM84047.1"/>
    </source>
</evidence>
<keyword evidence="2" id="KW-1185">Reference proteome</keyword>
<dbReference type="Proteomes" id="UP000326354">
    <property type="component" value="Chromosome"/>
</dbReference>
<name>A0A5S9IM44_UABAM</name>